<sequence>MCGGFPAAPSPRAAKLPGEDNCLRLALDGRFRGDLGLRKMLDLRAVINGHKRDLPRVVPEMIDQEDKGNLSAHLSAVPLCLYLAMDTCTPAMLQLG</sequence>
<comment type="caution">
    <text evidence="1">The sequence shown here is derived from an EMBL/GenBank/DDBJ whole genome shotgun (WGS) entry which is preliminary data.</text>
</comment>
<gene>
    <name evidence="1" type="ORF">L596_014899</name>
</gene>
<protein>
    <submittedName>
        <fullName evidence="1">Uncharacterized protein</fullName>
    </submittedName>
</protein>
<evidence type="ECO:0000313" key="1">
    <source>
        <dbReference type="EMBL" id="TKR80928.1"/>
    </source>
</evidence>
<proteinExistence type="predicted"/>
<keyword evidence="2" id="KW-1185">Reference proteome</keyword>
<dbReference type="AlphaFoldDB" id="A0A4U5NDK2"/>
<dbReference type="Proteomes" id="UP000298663">
    <property type="component" value="Unassembled WGS sequence"/>
</dbReference>
<evidence type="ECO:0000313" key="2">
    <source>
        <dbReference type="Proteomes" id="UP000298663"/>
    </source>
</evidence>
<reference evidence="1 2" key="1">
    <citation type="journal article" date="2015" name="Genome Biol.">
        <title>Comparative genomics of Steinernema reveals deeply conserved gene regulatory networks.</title>
        <authorList>
            <person name="Dillman A.R."/>
            <person name="Macchietto M."/>
            <person name="Porter C.F."/>
            <person name="Rogers A."/>
            <person name="Williams B."/>
            <person name="Antoshechkin I."/>
            <person name="Lee M.M."/>
            <person name="Goodwin Z."/>
            <person name="Lu X."/>
            <person name="Lewis E.E."/>
            <person name="Goodrich-Blair H."/>
            <person name="Stock S.P."/>
            <person name="Adams B.J."/>
            <person name="Sternberg P.W."/>
            <person name="Mortazavi A."/>
        </authorList>
    </citation>
    <scope>NUCLEOTIDE SEQUENCE [LARGE SCALE GENOMIC DNA]</scope>
    <source>
        <strain evidence="1 2">ALL</strain>
    </source>
</reference>
<name>A0A4U5NDK2_STECR</name>
<reference evidence="1 2" key="2">
    <citation type="journal article" date="2019" name="G3 (Bethesda)">
        <title>Hybrid Assembly of the Genome of the Entomopathogenic Nematode Steinernema carpocapsae Identifies the X-Chromosome.</title>
        <authorList>
            <person name="Serra L."/>
            <person name="Macchietto M."/>
            <person name="Macias-Munoz A."/>
            <person name="McGill C.J."/>
            <person name="Rodriguez I.M."/>
            <person name="Rodriguez B."/>
            <person name="Murad R."/>
            <person name="Mortazavi A."/>
        </authorList>
    </citation>
    <scope>NUCLEOTIDE SEQUENCE [LARGE SCALE GENOMIC DNA]</scope>
    <source>
        <strain evidence="1 2">ALL</strain>
    </source>
</reference>
<organism evidence="1 2">
    <name type="scientific">Steinernema carpocapsae</name>
    <name type="common">Entomopathogenic nematode</name>
    <dbReference type="NCBI Taxonomy" id="34508"/>
    <lineage>
        <taxon>Eukaryota</taxon>
        <taxon>Metazoa</taxon>
        <taxon>Ecdysozoa</taxon>
        <taxon>Nematoda</taxon>
        <taxon>Chromadorea</taxon>
        <taxon>Rhabditida</taxon>
        <taxon>Tylenchina</taxon>
        <taxon>Panagrolaimomorpha</taxon>
        <taxon>Strongyloidoidea</taxon>
        <taxon>Steinernematidae</taxon>
        <taxon>Steinernema</taxon>
    </lineage>
</organism>
<dbReference type="EMBL" id="AZBU02000004">
    <property type="protein sequence ID" value="TKR80928.1"/>
    <property type="molecule type" value="Genomic_DNA"/>
</dbReference>
<accession>A0A4U5NDK2</accession>